<reference evidence="2" key="1">
    <citation type="journal article" date="2024" name="Proc. Natl. Acad. Sci. U.S.A.">
        <title>Extraordinary preservation of gene collinearity over three hundred million years revealed in homosporous lycophytes.</title>
        <authorList>
            <person name="Li C."/>
            <person name="Wickell D."/>
            <person name="Kuo L.Y."/>
            <person name="Chen X."/>
            <person name="Nie B."/>
            <person name="Liao X."/>
            <person name="Peng D."/>
            <person name="Ji J."/>
            <person name="Jenkins J."/>
            <person name="Williams M."/>
            <person name="Shu S."/>
            <person name="Plott C."/>
            <person name="Barry K."/>
            <person name="Rajasekar S."/>
            <person name="Grimwood J."/>
            <person name="Han X."/>
            <person name="Sun S."/>
            <person name="Hou Z."/>
            <person name="He W."/>
            <person name="Dai G."/>
            <person name="Sun C."/>
            <person name="Schmutz J."/>
            <person name="Leebens-Mack J.H."/>
            <person name="Li F.W."/>
            <person name="Wang L."/>
        </authorList>
    </citation>
    <scope>NUCLEOTIDE SEQUENCE [LARGE SCALE GENOMIC DNA]</scope>
    <source>
        <strain evidence="2">cv. PW_Plant_1</strain>
    </source>
</reference>
<protein>
    <submittedName>
        <fullName evidence="1">Uncharacterized protein</fullName>
    </submittedName>
</protein>
<gene>
    <name evidence="1" type="ORF">O6H91_13G045400</name>
</gene>
<dbReference type="Proteomes" id="UP001162992">
    <property type="component" value="Chromosome 13"/>
</dbReference>
<name>A0ACC2BU97_DIPCM</name>
<evidence type="ECO:0000313" key="1">
    <source>
        <dbReference type="EMBL" id="KAJ7533368.1"/>
    </source>
</evidence>
<evidence type="ECO:0000313" key="2">
    <source>
        <dbReference type="Proteomes" id="UP001162992"/>
    </source>
</evidence>
<sequence>MMPVSLAPYPPQPYLPQLSAGGSNQLCLQPIATRLQRKSAYILASINKTVVVTRERGKNGKLMKALEARGIYSLELPLIEHKLGTDFERLPLLLNENKFHWIAVTSPEAASVFLQGWKTAGHPKVKIAVVGSGTREVFEQAEQNGSLDVCFTPSKANAKCLAEELPRGPSNGETVLYPASIKASNEIESGLTVRGFNVTRLNTYSTDSVKELDRAAVVAAASVPVVTFASPTAVKAWVKLMTGDRGWDGAAACIGSTSAAAARQAGLQRVFYPEDPGLDGWITSIIQALDCMIKK</sequence>
<organism evidence="1 2">
    <name type="scientific">Diphasiastrum complanatum</name>
    <name type="common">Issler's clubmoss</name>
    <name type="synonym">Lycopodium complanatum</name>
    <dbReference type="NCBI Taxonomy" id="34168"/>
    <lineage>
        <taxon>Eukaryota</taxon>
        <taxon>Viridiplantae</taxon>
        <taxon>Streptophyta</taxon>
        <taxon>Embryophyta</taxon>
        <taxon>Tracheophyta</taxon>
        <taxon>Lycopodiopsida</taxon>
        <taxon>Lycopodiales</taxon>
        <taxon>Lycopodiaceae</taxon>
        <taxon>Lycopodioideae</taxon>
        <taxon>Diphasiastrum</taxon>
    </lineage>
</organism>
<dbReference type="EMBL" id="CM055104">
    <property type="protein sequence ID" value="KAJ7533368.1"/>
    <property type="molecule type" value="Genomic_DNA"/>
</dbReference>
<accession>A0ACC2BU97</accession>
<proteinExistence type="predicted"/>
<comment type="caution">
    <text evidence="1">The sequence shown here is derived from an EMBL/GenBank/DDBJ whole genome shotgun (WGS) entry which is preliminary data.</text>
</comment>
<keyword evidence="2" id="KW-1185">Reference proteome</keyword>